<dbReference type="Proteomes" id="UP000663864">
    <property type="component" value="Unassembled WGS sequence"/>
</dbReference>
<evidence type="ECO:0000313" key="4">
    <source>
        <dbReference type="Proteomes" id="UP000663864"/>
    </source>
</evidence>
<organism evidence="2 4">
    <name type="scientific">Rotaria sordida</name>
    <dbReference type="NCBI Taxonomy" id="392033"/>
    <lineage>
        <taxon>Eukaryota</taxon>
        <taxon>Metazoa</taxon>
        <taxon>Spiralia</taxon>
        <taxon>Gnathifera</taxon>
        <taxon>Rotifera</taxon>
        <taxon>Eurotatoria</taxon>
        <taxon>Bdelloidea</taxon>
        <taxon>Philodinida</taxon>
        <taxon>Philodinidae</taxon>
        <taxon>Rotaria</taxon>
    </lineage>
</organism>
<evidence type="ECO:0000313" key="2">
    <source>
        <dbReference type="EMBL" id="CAF1449418.1"/>
    </source>
</evidence>
<feature type="compositionally biased region" description="Low complexity" evidence="1">
    <location>
        <begin position="264"/>
        <end position="278"/>
    </location>
</feature>
<feature type="region of interest" description="Disordered" evidence="1">
    <location>
        <begin position="264"/>
        <end position="295"/>
    </location>
</feature>
<reference evidence="2" key="1">
    <citation type="submission" date="2021-02" db="EMBL/GenBank/DDBJ databases">
        <authorList>
            <person name="Nowell W R."/>
        </authorList>
    </citation>
    <scope>NUCLEOTIDE SEQUENCE</scope>
</reference>
<dbReference type="EMBL" id="CAJNOT010004912">
    <property type="protein sequence ID" value="CAF1449418.1"/>
    <property type="molecule type" value="Genomic_DNA"/>
</dbReference>
<feature type="compositionally biased region" description="Polar residues" evidence="1">
    <location>
        <begin position="191"/>
        <end position="205"/>
    </location>
</feature>
<evidence type="ECO:0000313" key="3">
    <source>
        <dbReference type="EMBL" id="CAF4064519.1"/>
    </source>
</evidence>
<protein>
    <submittedName>
        <fullName evidence="2">Uncharacterized protein</fullName>
    </submittedName>
</protein>
<dbReference type="AlphaFoldDB" id="A0A815PHJ0"/>
<name>A0A815PHJ0_9BILA</name>
<gene>
    <name evidence="3" type="ORF">JBS370_LOCUS29789</name>
    <name evidence="2" type="ORF">ZHD862_LOCUS35199</name>
</gene>
<dbReference type="Proteomes" id="UP000663836">
    <property type="component" value="Unassembled WGS sequence"/>
</dbReference>
<proteinExistence type="predicted"/>
<sequence>MSHYETTFEHQRLPLGMEFTSEAIDFMKNNDGFVQYYHNYYKEDHHFQLFREMVNERILLGEIIRNEGKLHPTDCILSNNHQKENIHNKSVFKLNNTPSNSTLVTTHITGTPHRIQTTSEITSESLTDRQLQTIGEAEATVHSQPDNSVNTENATEHEQHILMLPNLTEDITGSNKQSSSSPPHELSRSPRGNTTFTSSLKTSNKDQFTTNFEGILGDQQFNSNMIVDEPREDTVVDNWMPSDEQNSTHETTFTPTSVLKNLTNSITTSSTDSNTSNIQKRKQRGRPSSTNTTPHKWSMEEVDNLIINPKSFSIWKSILIKRQFILGTSTDLFKMISAKLFDETSRFKLIDFLVQKKLLVKGNWFCDGKGTSIGGYMKGSPANPDVAMSLANLGLDIEEYKLSLNPHHNVKRHIDGKMVNQSYLFNDLLKEQIINDEWFRDNLEIDESLIYATNKLSQTTSNYQIDRFQQQQKEKIKRTMANKRKKAEELQRETLNVCGTDIPVKRKRKPKIRED</sequence>
<accession>A0A815PHJ0</accession>
<feature type="compositionally biased region" description="Polar residues" evidence="1">
    <location>
        <begin position="286"/>
        <end position="295"/>
    </location>
</feature>
<comment type="caution">
    <text evidence="2">The sequence shown here is derived from an EMBL/GenBank/DDBJ whole genome shotgun (WGS) entry which is preliminary data.</text>
</comment>
<dbReference type="EMBL" id="CAJOBD010006577">
    <property type="protein sequence ID" value="CAF4064519.1"/>
    <property type="molecule type" value="Genomic_DNA"/>
</dbReference>
<feature type="region of interest" description="Disordered" evidence="1">
    <location>
        <begin position="170"/>
        <end position="205"/>
    </location>
</feature>
<evidence type="ECO:0000256" key="1">
    <source>
        <dbReference type="SAM" id="MobiDB-lite"/>
    </source>
</evidence>